<reference evidence="1" key="1">
    <citation type="journal article" date="2020" name="Nature">
        <title>Giant virus diversity and host interactions through global metagenomics.</title>
        <authorList>
            <person name="Schulz F."/>
            <person name="Roux S."/>
            <person name="Paez-Espino D."/>
            <person name="Jungbluth S."/>
            <person name="Walsh D.A."/>
            <person name="Denef V.J."/>
            <person name="McMahon K.D."/>
            <person name="Konstantinidis K.T."/>
            <person name="Eloe-Fadrosh E.A."/>
            <person name="Kyrpides N.C."/>
            <person name="Woyke T."/>
        </authorList>
    </citation>
    <scope>NUCLEOTIDE SEQUENCE</scope>
    <source>
        <strain evidence="1">GVMAG-M-3300025880-56</strain>
    </source>
</reference>
<dbReference type="EMBL" id="MN740350">
    <property type="protein sequence ID" value="QHU01856.1"/>
    <property type="molecule type" value="Genomic_DNA"/>
</dbReference>
<protein>
    <submittedName>
        <fullName evidence="1">Uncharacterized protein</fullName>
    </submittedName>
</protein>
<organism evidence="1">
    <name type="scientific">viral metagenome</name>
    <dbReference type="NCBI Taxonomy" id="1070528"/>
    <lineage>
        <taxon>unclassified sequences</taxon>
        <taxon>metagenomes</taxon>
        <taxon>organismal metagenomes</taxon>
    </lineage>
</organism>
<dbReference type="AlphaFoldDB" id="A0A6C0JB01"/>
<name>A0A6C0JB01_9ZZZZ</name>
<evidence type="ECO:0000313" key="1">
    <source>
        <dbReference type="EMBL" id="QHU01856.1"/>
    </source>
</evidence>
<sequence>MTSLLLKNIYNNLKYNIPKKNLIKIHPEISLKFFEMFINAKYKTDCVFFDKISLELNVKADKLSLSVLELPKIKKCKFIVIFFSIYNIDIPGTEESQGHANLCIIDTKHKILEIYEPHGSQGPYVINEKLAHQMKCLISNILHIFLVEIRYPKSFGYGLQQLEDEEKKTKKDLPGYCLFWAFYFLENKVVRPEMAVCRIEYNIFKKLYKTKTNFKKFIRNYALDIYSRYFEIVSFLYTNFHHTRNQNINVVLNNYNFFVNCMLSSKCAIKIEKELNLYKNSLEYSKIIFKNLKVKYDIKVTTVDDEERFYWGDKNGEPSFPLVIIESANLNFKFIKYGIPEELLELVHFVIVKNLFNKKPSPLNLRRVSKTLNVDDYEKYKENRINN</sequence>
<accession>A0A6C0JB01</accession>
<proteinExistence type="predicted"/>